<feature type="transmembrane region" description="Helical" evidence="1">
    <location>
        <begin position="145"/>
        <end position="165"/>
    </location>
</feature>
<dbReference type="RefSeq" id="WP_094845784.1">
    <property type="nucleotide sequence ID" value="NZ_NEVJ01000001.1"/>
</dbReference>
<dbReference type="InterPro" id="IPR050879">
    <property type="entry name" value="Acyltransferase_3"/>
</dbReference>
<feature type="transmembrane region" description="Helical" evidence="1">
    <location>
        <begin position="171"/>
        <end position="189"/>
    </location>
</feature>
<dbReference type="InterPro" id="IPR002656">
    <property type="entry name" value="Acyl_transf_3_dom"/>
</dbReference>
<sequence length="338" mass="37250">MDSHKSNNFDALRIILALIVVGAHVADVTGLPDFQTFRPFFDSDFAVKAFFVVSGFLVMRSYRSSGSLTEFAEKRLRRIYPAYLCAILLCLVIGACLTRLPLGDFLSSPTTWKYFAFNAIFLNFLQPTLPGVFESNPMPAMDGALWTLKIEVALYFCVPVIFWLFKRFRALPVALVIAAASIAWAYFFLSHGSAELARQFPGQLSFFVLGSLLAMDGRIFARAGYIALASGVVFWMARGTPWEPLVQPFFYASLTIFLATGGKMHLSAGRLGDVSYGIYLYHFPIIQALIAVGAFANPWLGLVDAVVLTLTAACLSWHLVERPLLRRSSVGIPAGAQA</sequence>
<keyword evidence="1" id="KW-0812">Transmembrane</keyword>
<dbReference type="EMBL" id="NEVJ01000001">
    <property type="protein sequence ID" value="OZI26691.1"/>
    <property type="molecule type" value="Genomic_DNA"/>
</dbReference>
<proteinExistence type="predicted"/>
<feature type="transmembrane region" description="Helical" evidence="1">
    <location>
        <begin position="12"/>
        <end position="31"/>
    </location>
</feature>
<keyword evidence="1" id="KW-1133">Transmembrane helix</keyword>
<dbReference type="GO" id="GO:0009103">
    <property type="term" value="P:lipopolysaccharide biosynthetic process"/>
    <property type="evidence" value="ECO:0007669"/>
    <property type="project" value="TreeGrafter"/>
</dbReference>
<name>A0A261RP55_9BORD</name>
<organism evidence="3 4">
    <name type="scientific">Bordetella genomosp. 9</name>
    <dbReference type="NCBI Taxonomy" id="1416803"/>
    <lineage>
        <taxon>Bacteria</taxon>
        <taxon>Pseudomonadati</taxon>
        <taxon>Pseudomonadota</taxon>
        <taxon>Betaproteobacteria</taxon>
        <taxon>Burkholderiales</taxon>
        <taxon>Alcaligenaceae</taxon>
        <taxon>Bordetella</taxon>
    </lineage>
</organism>
<dbReference type="AlphaFoldDB" id="A0A261RP55"/>
<dbReference type="PANTHER" id="PTHR23028">
    <property type="entry name" value="ACETYLTRANSFERASE"/>
    <property type="match status" value="1"/>
</dbReference>
<feature type="transmembrane region" description="Helical" evidence="1">
    <location>
        <begin position="249"/>
        <end position="266"/>
    </location>
</feature>
<dbReference type="GO" id="GO:0016020">
    <property type="term" value="C:membrane"/>
    <property type="evidence" value="ECO:0007669"/>
    <property type="project" value="TreeGrafter"/>
</dbReference>
<accession>A0A261RP55</accession>
<evidence type="ECO:0000256" key="1">
    <source>
        <dbReference type="SAM" id="Phobius"/>
    </source>
</evidence>
<reference evidence="3" key="1">
    <citation type="submission" date="2017-05" db="EMBL/GenBank/DDBJ databases">
        <title>Complete and WGS of Bordetella genogroups.</title>
        <authorList>
            <person name="Spilker T."/>
            <person name="Lipuma J."/>
        </authorList>
    </citation>
    <scope>NUCLEOTIDE SEQUENCE</scope>
    <source>
        <strain evidence="3">AU21707</strain>
    </source>
</reference>
<dbReference type="Proteomes" id="UP000216857">
    <property type="component" value="Unassembled WGS sequence"/>
</dbReference>
<feature type="domain" description="Acyltransferase 3" evidence="2">
    <location>
        <begin position="8"/>
        <end position="316"/>
    </location>
</feature>
<dbReference type="OrthoDB" id="9767863at2"/>
<feature type="transmembrane region" description="Helical" evidence="1">
    <location>
        <begin position="219"/>
        <end position="237"/>
    </location>
</feature>
<dbReference type="Pfam" id="PF01757">
    <property type="entry name" value="Acyl_transf_3"/>
    <property type="match status" value="1"/>
</dbReference>
<feature type="transmembrane region" description="Helical" evidence="1">
    <location>
        <begin position="43"/>
        <end position="59"/>
    </location>
</feature>
<dbReference type="GO" id="GO:0016747">
    <property type="term" value="F:acyltransferase activity, transferring groups other than amino-acyl groups"/>
    <property type="evidence" value="ECO:0007669"/>
    <property type="project" value="InterPro"/>
</dbReference>
<protein>
    <recommendedName>
        <fullName evidence="2">Acyltransferase 3 domain-containing protein</fullName>
    </recommendedName>
</protein>
<comment type="caution">
    <text evidence="3">The sequence shown here is derived from an EMBL/GenBank/DDBJ whole genome shotgun (WGS) entry which is preliminary data.</text>
</comment>
<evidence type="ECO:0000313" key="3">
    <source>
        <dbReference type="EMBL" id="OZI26691.1"/>
    </source>
</evidence>
<keyword evidence="1" id="KW-0472">Membrane</keyword>
<evidence type="ECO:0000259" key="2">
    <source>
        <dbReference type="Pfam" id="PF01757"/>
    </source>
</evidence>
<evidence type="ECO:0000313" key="4">
    <source>
        <dbReference type="Proteomes" id="UP000216857"/>
    </source>
</evidence>
<feature type="transmembrane region" description="Helical" evidence="1">
    <location>
        <begin position="80"/>
        <end position="102"/>
    </location>
</feature>
<gene>
    <name evidence="3" type="ORF">CAL26_05050</name>
</gene>
<dbReference type="PANTHER" id="PTHR23028:SF53">
    <property type="entry name" value="ACYL_TRANSF_3 DOMAIN-CONTAINING PROTEIN"/>
    <property type="match status" value="1"/>
</dbReference>
<keyword evidence="4" id="KW-1185">Reference proteome</keyword>
<feature type="transmembrane region" description="Helical" evidence="1">
    <location>
        <begin position="278"/>
        <end position="296"/>
    </location>
</feature>